<dbReference type="CDD" id="cd04784">
    <property type="entry name" value="HTH_CadR-PbrR"/>
    <property type="match status" value="1"/>
</dbReference>
<dbReference type="RefSeq" id="WP_279246716.1">
    <property type="nucleotide sequence ID" value="NZ_SHNN01000004.1"/>
</dbReference>
<organism evidence="3 4">
    <name type="scientific">Candidatus Litorirhabdus singularis</name>
    <dbReference type="NCBI Taxonomy" id="2518993"/>
    <lineage>
        <taxon>Bacteria</taxon>
        <taxon>Pseudomonadati</taxon>
        <taxon>Pseudomonadota</taxon>
        <taxon>Gammaproteobacteria</taxon>
        <taxon>Cellvibrionales</taxon>
        <taxon>Halieaceae</taxon>
        <taxon>Candidatus Litorirhabdus</taxon>
    </lineage>
</organism>
<dbReference type="SUPFAM" id="SSF46955">
    <property type="entry name" value="Putative DNA-binding domain"/>
    <property type="match status" value="1"/>
</dbReference>
<dbReference type="PANTHER" id="PTHR30204:SF92">
    <property type="entry name" value="HTH-TYPE TRANSCRIPTIONAL REGULATOR ZNTR"/>
    <property type="match status" value="1"/>
</dbReference>
<name>A0ABT3TK76_9GAMM</name>
<accession>A0ABT3TK76</accession>
<dbReference type="EMBL" id="SHNN01000004">
    <property type="protein sequence ID" value="MCX2982683.1"/>
    <property type="molecule type" value="Genomic_DNA"/>
</dbReference>
<dbReference type="PROSITE" id="PS50937">
    <property type="entry name" value="HTH_MERR_2"/>
    <property type="match status" value="1"/>
</dbReference>
<protein>
    <submittedName>
        <fullName evidence="3">Cd(II)/Pb(II)-responsive transcriptional regulator</fullName>
    </submittedName>
</protein>
<dbReference type="Gene3D" id="1.10.1660.10">
    <property type="match status" value="1"/>
</dbReference>
<keyword evidence="1" id="KW-0238">DNA-binding</keyword>
<feature type="domain" description="HTH merR-type" evidence="2">
    <location>
        <begin position="1"/>
        <end position="70"/>
    </location>
</feature>
<dbReference type="SMART" id="SM00422">
    <property type="entry name" value="HTH_MERR"/>
    <property type="match status" value="1"/>
</dbReference>
<dbReference type="PANTHER" id="PTHR30204">
    <property type="entry name" value="REDOX-CYCLING DRUG-SENSING TRANSCRIPTIONAL ACTIVATOR SOXR"/>
    <property type="match status" value="1"/>
</dbReference>
<reference evidence="3" key="1">
    <citation type="submission" date="2019-02" db="EMBL/GenBank/DDBJ databases">
        <authorList>
            <person name="Li S.-H."/>
        </authorList>
    </citation>
    <scope>NUCLEOTIDE SEQUENCE</scope>
    <source>
        <strain evidence="3">IMCC14734</strain>
    </source>
</reference>
<dbReference type="PRINTS" id="PR00040">
    <property type="entry name" value="HTHMERR"/>
</dbReference>
<dbReference type="Pfam" id="PF13411">
    <property type="entry name" value="MerR_1"/>
    <property type="match status" value="1"/>
</dbReference>
<dbReference type="InterPro" id="IPR047057">
    <property type="entry name" value="MerR_fam"/>
</dbReference>
<dbReference type="InterPro" id="IPR011791">
    <property type="entry name" value="CadR-PbrR"/>
</dbReference>
<evidence type="ECO:0000256" key="1">
    <source>
        <dbReference type="ARBA" id="ARBA00023125"/>
    </source>
</evidence>
<gene>
    <name evidence="3" type="ORF">EYC98_17615</name>
</gene>
<evidence type="ECO:0000259" key="2">
    <source>
        <dbReference type="PROSITE" id="PS50937"/>
    </source>
</evidence>
<dbReference type="InterPro" id="IPR009061">
    <property type="entry name" value="DNA-bd_dom_put_sf"/>
</dbReference>
<proteinExistence type="predicted"/>
<evidence type="ECO:0000313" key="4">
    <source>
        <dbReference type="Proteomes" id="UP001143362"/>
    </source>
</evidence>
<comment type="caution">
    <text evidence="3">The sequence shown here is derived from an EMBL/GenBank/DDBJ whole genome shotgun (WGS) entry which is preliminary data.</text>
</comment>
<dbReference type="InterPro" id="IPR000551">
    <property type="entry name" value="MerR-type_HTH_dom"/>
</dbReference>
<dbReference type="Proteomes" id="UP001143362">
    <property type="component" value="Unassembled WGS sequence"/>
</dbReference>
<dbReference type="PROSITE" id="PS00552">
    <property type="entry name" value="HTH_MERR_1"/>
    <property type="match status" value="1"/>
</dbReference>
<sequence>MYKIGELASRTGCSVQAIRYYEKEQLLPSTQRSQGNFRLYNRSALDKVLFIKQCRSLDLSIAEIRHLIELNNSRDMGCNNVSELVDSHIAQVELRMRDLEELRRKLLTLRVSCTDDRTIEKCGILRSLSTAQQEND</sequence>
<keyword evidence="4" id="KW-1185">Reference proteome</keyword>
<evidence type="ECO:0000313" key="3">
    <source>
        <dbReference type="EMBL" id="MCX2982683.1"/>
    </source>
</evidence>